<dbReference type="PANTHER" id="PTHR12993:SF11">
    <property type="entry name" value="N-ACETYLGLUCOSAMINYL-PHOSPHATIDYLINOSITOL DE-N-ACETYLASE"/>
    <property type="match status" value="1"/>
</dbReference>
<evidence type="ECO:0000313" key="2">
    <source>
        <dbReference type="Proteomes" id="UP001232992"/>
    </source>
</evidence>
<dbReference type="Proteomes" id="UP001232992">
    <property type="component" value="Unassembled WGS sequence"/>
</dbReference>
<dbReference type="Pfam" id="PF02585">
    <property type="entry name" value="PIG-L"/>
    <property type="match status" value="1"/>
</dbReference>
<dbReference type="InterPro" id="IPR024078">
    <property type="entry name" value="LmbE-like_dom_sf"/>
</dbReference>
<sequence>MILASEPVSRLMVVAHPDDEILFGGQELIQRSEWLVICLTNGNNDKRKQQFFQVMNYLSIPAEIWDYPDRPGLSKDKNLAENLWLPLLPEIQSRLSSILSAGDFQQVVTHNYWGEYGHKHHQLTHKLVKEIVPADKLFCFGLGSEIAPEILEKKLTLLDFYEEQFTPREQQKYWSWITRSTIKSLVSDFIELEPQP</sequence>
<reference evidence="1 2" key="1">
    <citation type="submission" date="2023-01" db="EMBL/GenBank/DDBJ databases">
        <title>Novel diversity within Roseofilum (Cyanobacteria; Desertifilaceae) from marine benthic mats with descriptions of four novel species.</title>
        <authorList>
            <person name="Wang Y."/>
            <person name="Berthold D.E."/>
            <person name="Hu J."/>
            <person name="Lefler F.W."/>
            <person name="Laughinghouse H.D. IV."/>
        </authorList>
    </citation>
    <scope>NUCLEOTIDE SEQUENCE [LARGE SCALE GENOMIC DNA]</scope>
    <source>
        <strain evidence="1 2">BLCC-M143</strain>
    </source>
</reference>
<dbReference type="RefSeq" id="WP_283757348.1">
    <property type="nucleotide sequence ID" value="NZ_JAQOSQ010000003.1"/>
</dbReference>
<organism evidence="1 2">
    <name type="scientific">Roseofilum casamattae BLCC-M143</name>
    <dbReference type="NCBI Taxonomy" id="3022442"/>
    <lineage>
        <taxon>Bacteria</taxon>
        <taxon>Bacillati</taxon>
        <taxon>Cyanobacteriota</taxon>
        <taxon>Cyanophyceae</taxon>
        <taxon>Desertifilales</taxon>
        <taxon>Desertifilaceae</taxon>
        <taxon>Roseofilum</taxon>
        <taxon>Roseofilum casamattae</taxon>
    </lineage>
</organism>
<dbReference type="SUPFAM" id="SSF102588">
    <property type="entry name" value="LmbE-like"/>
    <property type="match status" value="1"/>
</dbReference>
<dbReference type="InterPro" id="IPR003737">
    <property type="entry name" value="GlcNAc_PI_deacetylase-related"/>
</dbReference>
<keyword evidence="2" id="KW-1185">Reference proteome</keyword>
<gene>
    <name evidence="1" type="ORF">PMH09_05765</name>
</gene>
<comment type="caution">
    <text evidence="1">The sequence shown here is derived from an EMBL/GenBank/DDBJ whole genome shotgun (WGS) entry which is preliminary data.</text>
</comment>
<name>A0ABT7BU31_9CYAN</name>
<dbReference type="EMBL" id="JAQOSQ010000003">
    <property type="protein sequence ID" value="MDJ1182697.1"/>
    <property type="molecule type" value="Genomic_DNA"/>
</dbReference>
<protein>
    <submittedName>
        <fullName evidence="1">PIG-L family deacetylase</fullName>
    </submittedName>
</protein>
<dbReference type="PANTHER" id="PTHR12993">
    <property type="entry name" value="N-ACETYLGLUCOSAMINYL-PHOSPHATIDYLINOSITOL DE-N-ACETYLASE-RELATED"/>
    <property type="match status" value="1"/>
</dbReference>
<proteinExistence type="predicted"/>
<accession>A0ABT7BU31</accession>
<evidence type="ECO:0000313" key="1">
    <source>
        <dbReference type="EMBL" id="MDJ1182697.1"/>
    </source>
</evidence>
<dbReference type="Gene3D" id="3.40.50.10320">
    <property type="entry name" value="LmbE-like"/>
    <property type="match status" value="1"/>
</dbReference>